<evidence type="ECO:0000256" key="1">
    <source>
        <dbReference type="ARBA" id="ARBA00004442"/>
    </source>
</evidence>
<evidence type="ECO:0000256" key="3">
    <source>
        <dbReference type="ARBA" id="ARBA00023237"/>
    </source>
</evidence>
<evidence type="ECO:0000256" key="6">
    <source>
        <dbReference type="SAM" id="SignalP"/>
    </source>
</evidence>
<accession>A0A2U0UFZ5</accession>
<feature type="domain" description="OmpA-like" evidence="7">
    <location>
        <begin position="205"/>
        <end position="314"/>
    </location>
</feature>
<name>A0A2U0UFZ5_9BACT</name>
<dbReference type="InterPro" id="IPR050330">
    <property type="entry name" value="Bact_OuterMem_StrucFunc"/>
</dbReference>
<keyword evidence="2 4" id="KW-0472">Membrane</keyword>
<dbReference type="RefSeq" id="WP_116616214.1">
    <property type="nucleotide sequence ID" value="NZ_QENY01000006.1"/>
</dbReference>
<dbReference type="CDD" id="cd07185">
    <property type="entry name" value="OmpA_C-like"/>
    <property type="match status" value="1"/>
</dbReference>
<evidence type="ECO:0000313" key="8">
    <source>
        <dbReference type="EMBL" id="PVX56536.1"/>
    </source>
</evidence>
<keyword evidence="5" id="KW-0175">Coiled coil</keyword>
<dbReference type="Proteomes" id="UP000245870">
    <property type="component" value="Unassembled WGS sequence"/>
</dbReference>
<evidence type="ECO:0000256" key="2">
    <source>
        <dbReference type="ARBA" id="ARBA00023136"/>
    </source>
</evidence>
<gene>
    <name evidence="8" type="ORF">C7379_106108</name>
</gene>
<dbReference type="PANTHER" id="PTHR30329">
    <property type="entry name" value="STATOR ELEMENT OF FLAGELLAR MOTOR COMPLEX"/>
    <property type="match status" value="1"/>
</dbReference>
<organism evidence="8 9">
    <name type="scientific">Hallella colorans</name>
    <dbReference type="NCBI Taxonomy" id="1703337"/>
    <lineage>
        <taxon>Bacteria</taxon>
        <taxon>Pseudomonadati</taxon>
        <taxon>Bacteroidota</taxon>
        <taxon>Bacteroidia</taxon>
        <taxon>Bacteroidales</taxon>
        <taxon>Prevotellaceae</taxon>
        <taxon>Hallella</taxon>
    </lineage>
</organism>
<dbReference type="AlphaFoldDB" id="A0A2U0UFZ5"/>
<evidence type="ECO:0000313" key="9">
    <source>
        <dbReference type="Proteomes" id="UP000245870"/>
    </source>
</evidence>
<keyword evidence="6" id="KW-0732">Signal</keyword>
<feature type="chain" id="PRO_5015477240" evidence="6">
    <location>
        <begin position="23"/>
        <end position="314"/>
    </location>
</feature>
<comment type="caution">
    <text evidence="8">The sequence shown here is derived from an EMBL/GenBank/DDBJ whole genome shotgun (WGS) entry which is preliminary data.</text>
</comment>
<dbReference type="InterPro" id="IPR036737">
    <property type="entry name" value="OmpA-like_sf"/>
</dbReference>
<dbReference type="InterPro" id="IPR006665">
    <property type="entry name" value="OmpA-like"/>
</dbReference>
<dbReference type="InterPro" id="IPR006664">
    <property type="entry name" value="OMP_bac"/>
</dbReference>
<dbReference type="PANTHER" id="PTHR30329:SF21">
    <property type="entry name" value="LIPOPROTEIN YIAD-RELATED"/>
    <property type="match status" value="1"/>
</dbReference>
<sequence>MQKKFSLAALAFLALPISHAGATPTHGSLPVGEDTIIVDRNELIDVLRGVAASEMRRWHRPATSSLQYERAKGYRPYQQGETMPVYNTVSKQVEYIPVYVPRYTRQQPYLPYESVQNSLSKSAKDNESKQTERLQKQIDELQKQIETLGKTVQDPAIKQQMSSLADRLNTIRAEKDTVAISNTLAENESANAIEQPSDESAQVSKTVLFDTNIRQVFFEISSNQLTNEATRTLKTVAGMLKENRNLKVELTGFSSKDGPKAFNRNLAMRRMKSVKDFLLHNGVKAHQISTMSYGIDKKSDMSTYARRVELCISL</sequence>
<evidence type="ECO:0000256" key="4">
    <source>
        <dbReference type="PROSITE-ProRule" id="PRU00473"/>
    </source>
</evidence>
<proteinExistence type="predicted"/>
<keyword evidence="9" id="KW-1185">Reference proteome</keyword>
<dbReference type="PROSITE" id="PS51123">
    <property type="entry name" value="OMPA_2"/>
    <property type="match status" value="1"/>
</dbReference>
<evidence type="ECO:0000256" key="5">
    <source>
        <dbReference type="SAM" id="Coils"/>
    </source>
</evidence>
<protein>
    <submittedName>
        <fullName evidence="8">Outer membrane protein OmpA-like peptidoglycan-associated protein</fullName>
    </submittedName>
</protein>
<dbReference type="OrthoDB" id="9805336at2"/>
<comment type="subcellular location">
    <subcellularLocation>
        <location evidence="1">Cell outer membrane</location>
    </subcellularLocation>
</comment>
<dbReference type="GO" id="GO:0009279">
    <property type="term" value="C:cell outer membrane"/>
    <property type="evidence" value="ECO:0007669"/>
    <property type="project" value="UniProtKB-SubCell"/>
</dbReference>
<feature type="coiled-coil region" evidence="5">
    <location>
        <begin position="124"/>
        <end position="151"/>
    </location>
</feature>
<feature type="signal peptide" evidence="6">
    <location>
        <begin position="1"/>
        <end position="22"/>
    </location>
</feature>
<dbReference type="PRINTS" id="PR01021">
    <property type="entry name" value="OMPADOMAIN"/>
</dbReference>
<keyword evidence="3" id="KW-0998">Cell outer membrane</keyword>
<dbReference type="SUPFAM" id="SSF103088">
    <property type="entry name" value="OmpA-like"/>
    <property type="match status" value="1"/>
</dbReference>
<dbReference type="Pfam" id="PF00691">
    <property type="entry name" value="OmpA"/>
    <property type="match status" value="1"/>
</dbReference>
<evidence type="ECO:0000259" key="7">
    <source>
        <dbReference type="PROSITE" id="PS51123"/>
    </source>
</evidence>
<dbReference type="Gene3D" id="3.30.1330.60">
    <property type="entry name" value="OmpA-like domain"/>
    <property type="match status" value="1"/>
</dbReference>
<reference evidence="8 9" key="1">
    <citation type="submission" date="2018-05" db="EMBL/GenBank/DDBJ databases">
        <title>Genomic Encyclopedia of Type Strains, Phase IV (KMG-IV): sequencing the most valuable type-strain genomes for metagenomic binning, comparative biology and taxonomic classification.</title>
        <authorList>
            <person name="Goeker M."/>
        </authorList>
    </citation>
    <scope>NUCLEOTIDE SEQUENCE [LARGE SCALE GENOMIC DNA]</scope>
    <source>
        <strain evidence="8 9">DSM 100333</strain>
    </source>
</reference>
<dbReference type="EMBL" id="QENY01000006">
    <property type="protein sequence ID" value="PVX56536.1"/>
    <property type="molecule type" value="Genomic_DNA"/>
</dbReference>